<dbReference type="Proteomes" id="UP001595960">
    <property type="component" value="Unassembled WGS sequence"/>
</dbReference>
<feature type="transmembrane region" description="Helical" evidence="1">
    <location>
        <begin position="16"/>
        <end position="37"/>
    </location>
</feature>
<keyword evidence="1" id="KW-1133">Transmembrane helix</keyword>
<accession>A0ABV9R8A1</accession>
<keyword evidence="3" id="KW-1185">Reference proteome</keyword>
<evidence type="ECO:0000313" key="3">
    <source>
        <dbReference type="Proteomes" id="UP001595960"/>
    </source>
</evidence>
<keyword evidence="1" id="KW-0812">Transmembrane</keyword>
<keyword evidence="1" id="KW-0472">Membrane</keyword>
<evidence type="ECO:0000313" key="2">
    <source>
        <dbReference type="EMBL" id="MFC4829935.1"/>
    </source>
</evidence>
<reference evidence="3" key="1">
    <citation type="journal article" date="2019" name="Int. J. Syst. Evol. Microbiol.">
        <title>The Global Catalogue of Microorganisms (GCM) 10K type strain sequencing project: providing services to taxonomists for standard genome sequencing and annotation.</title>
        <authorList>
            <consortium name="The Broad Institute Genomics Platform"/>
            <consortium name="The Broad Institute Genome Sequencing Center for Infectious Disease"/>
            <person name="Wu L."/>
            <person name="Ma J."/>
        </authorList>
    </citation>
    <scope>NUCLEOTIDE SEQUENCE [LARGE SCALE GENOMIC DNA]</scope>
    <source>
        <strain evidence="3">CGMCC 1.12192</strain>
    </source>
</reference>
<proteinExistence type="predicted"/>
<dbReference type="RefSeq" id="WP_239563984.1">
    <property type="nucleotide sequence ID" value="NZ_JAFBBW010000001.1"/>
</dbReference>
<organism evidence="2 3">
    <name type="scientific">Agromyces aurantiacus</name>
    <dbReference type="NCBI Taxonomy" id="165814"/>
    <lineage>
        <taxon>Bacteria</taxon>
        <taxon>Bacillati</taxon>
        <taxon>Actinomycetota</taxon>
        <taxon>Actinomycetes</taxon>
        <taxon>Micrococcales</taxon>
        <taxon>Microbacteriaceae</taxon>
        <taxon>Agromyces</taxon>
    </lineage>
</organism>
<sequence>MPHLIARRLKDERGDVPGWVLITLMTAGLVIVIWGLAGPALSGVFDQAISRVTGF</sequence>
<dbReference type="EMBL" id="JBHSJC010000002">
    <property type="protein sequence ID" value="MFC4829935.1"/>
    <property type="molecule type" value="Genomic_DNA"/>
</dbReference>
<comment type="caution">
    <text evidence="2">The sequence shown here is derived from an EMBL/GenBank/DDBJ whole genome shotgun (WGS) entry which is preliminary data.</text>
</comment>
<gene>
    <name evidence="2" type="ORF">ACFPER_14095</name>
</gene>
<name>A0ABV9R8A1_9MICO</name>
<evidence type="ECO:0008006" key="4">
    <source>
        <dbReference type="Google" id="ProtNLM"/>
    </source>
</evidence>
<evidence type="ECO:0000256" key="1">
    <source>
        <dbReference type="SAM" id="Phobius"/>
    </source>
</evidence>
<protein>
    <recommendedName>
        <fullName evidence="4">Flp family type IVb pilin</fullName>
    </recommendedName>
</protein>